<reference evidence="8" key="1">
    <citation type="journal article" date="2006" name="Science">
        <title>Ancient noncoding elements conserved in the human genome.</title>
        <authorList>
            <person name="Venkatesh B."/>
            <person name="Kirkness E.F."/>
            <person name="Loh Y.H."/>
            <person name="Halpern A.L."/>
            <person name="Lee A.P."/>
            <person name="Johnson J."/>
            <person name="Dandona N."/>
            <person name="Viswanathan L.D."/>
            <person name="Tay A."/>
            <person name="Venter J.C."/>
            <person name="Strausberg R.L."/>
            <person name="Brenner S."/>
        </authorList>
    </citation>
    <scope>NUCLEOTIDE SEQUENCE [LARGE SCALE GENOMIC DNA]</scope>
</reference>
<dbReference type="GO" id="GO:0007186">
    <property type="term" value="P:G protein-coupled receptor signaling pathway"/>
    <property type="evidence" value="ECO:0007669"/>
    <property type="project" value="InterPro"/>
</dbReference>
<dbReference type="GO" id="GO:0031681">
    <property type="term" value="F:G-protein beta-subunit binding"/>
    <property type="evidence" value="ECO:0007669"/>
    <property type="project" value="InterPro"/>
</dbReference>
<reference evidence="8" key="2">
    <citation type="journal article" date="2007" name="PLoS Biol.">
        <title>Survey sequencing and comparative analysis of the elephant shark (Callorhinchus milii) genome.</title>
        <authorList>
            <person name="Venkatesh B."/>
            <person name="Kirkness E.F."/>
            <person name="Loh Y.H."/>
            <person name="Halpern A.L."/>
            <person name="Lee A.P."/>
            <person name="Johnson J."/>
            <person name="Dandona N."/>
            <person name="Viswanathan L.D."/>
            <person name="Tay A."/>
            <person name="Venter J.C."/>
            <person name="Strausberg R.L."/>
            <person name="Brenner S."/>
        </authorList>
    </citation>
    <scope>NUCLEOTIDE SEQUENCE [LARGE SCALE GENOMIC DNA]</scope>
</reference>
<dbReference type="PROSITE" id="PS50058">
    <property type="entry name" value="G_PROTEIN_GAMMA"/>
    <property type="match status" value="1"/>
</dbReference>
<reference evidence="8" key="3">
    <citation type="journal article" date="2014" name="Nature">
        <title>Elephant shark genome provides unique insights into gnathostome evolution.</title>
        <authorList>
            <consortium name="International Elephant Shark Genome Sequencing Consortium"/>
            <person name="Venkatesh B."/>
            <person name="Lee A.P."/>
            <person name="Ravi V."/>
            <person name="Maurya A.K."/>
            <person name="Lian M.M."/>
            <person name="Swann J.B."/>
            <person name="Ohta Y."/>
            <person name="Flajnik M.F."/>
            <person name="Sutoh Y."/>
            <person name="Kasahara M."/>
            <person name="Hoon S."/>
            <person name="Gangu V."/>
            <person name="Roy S.W."/>
            <person name="Irimia M."/>
            <person name="Korzh V."/>
            <person name="Kondrychyn I."/>
            <person name="Lim Z.W."/>
            <person name="Tay B.H."/>
            <person name="Tohari S."/>
            <person name="Kong K.W."/>
            <person name="Ho S."/>
            <person name="Lorente-Galdos B."/>
            <person name="Quilez J."/>
            <person name="Marques-Bonet T."/>
            <person name="Raney B.J."/>
            <person name="Ingham P.W."/>
            <person name="Tay A."/>
            <person name="Hillier L.W."/>
            <person name="Minx P."/>
            <person name="Boehm T."/>
            <person name="Wilson R.K."/>
            <person name="Brenner S."/>
            <person name="Warren W.C."/>
        </authorList>
    </citation>
    <scope>NUCLEOTIDE SEQUENCE [LARGE SCALE GENOMIC DNA]</scope>
</reference>
<dbReference type="CDD" id="cd00068">
    <property type="entry name" value="GGL"/>
    <property type="match status" value="1"/>
</dbReference>
<keyword evidence="3 5" id="KW-0472">Membrane</keyword>
<dbReference type="InterPro" id="IPR001770">
    <property type="entry name" value="G-protein_gamma"/>
</dbReference>
<keyword evidence="8" id="KW-1185">Reference proteome</keyword>
<keyword evidence="2 5" id="KW-1003">Cell membrane</keyword>
<dbReference type="GeneTree" id="ENSGT01100000263525"/>
<keyword evidence="5" id="KW-0449">Lipoprotein</keyword>
<comment type="function">
    <text evidence="5">Guanine nucleotide-binding proteins (G proteins) are involved as a modulator or transducer in various transmembrane signaling systems. The beta and gamma chains are required for the GTPase activity, for replacement of GDP by GTP, and for G protein-effector interaction.</text>
</comment>
<comment type="similarity">
    <text evidence="1 5">Belongs to the G protein gamma family.</text>
</comment>
<dbReference type="PANTHER" id="PTHR13809">
    <property type="entry name" value="GUANINE NUCLEOTIDE-BINDING PROTEIN GAMMA SUBUNIT"/>
    <property type="match status" value="1"/>
</dbReference>
<comment type="subcellular location">
    <subcellularLocation>
        <location evidence="5">Cell membrane</location>
        <topology evidence="5">Lipid-anchor</topology>
        <orientation evidence="5">Cytoplasmic side</orientation>
    </subcellularLocation>
</comment>
<dbReference type="Gene3D" id="4.10.260.10">
    <property type="entry name" value="Transducin (heterotrimeric G protein), gamma chain"/>
    <property type="match status" value="1"/>
</dbReference>
<dbReference type="SMART" id="SM01224">
    <property type="entry name" value="G_gamma"/>
    <property type="match status" value="1"/>
</dbReference>
<evidence type="ECO:0000313" key="8">
    <source>
        <dbReference type="Proteomes" id="UP000314986"/>
    </source>
</evidence>
<dbReference type="InterPro" id="IPR015898">
    <property type="entry name" value="G-protein_gamma-like_dom"/>
</dbReference>
<dbReference type="GO" id="GO:0005834">
    <property type="term" value="C:heterotrimeric G-protein complex"/>
    <property type="evidence" value="ECO:0007669"/>
    <property type="project" value="InterPro"/>
</dbReference>
<dbReference type="Proteomes" id="UP000314986">
    <property type="component" value="Unassembled WGS sequence"/>
</dbReference>
<proteinExistence type="inferred from homology"/>
<accession>A0A4W3K765</accession>
<evidence type="ECO:0000259" key="6">
    <source>
        <dbReference type="PROSITE" id="PS50058"/>
    </source>
</evidence>
<keyword evidence="4 5" id="KW-0807">Transducer</keyword>
<dbReference type="Ensembl" id="ENSCMIT00000048009.1">
    <property type="protein sequence ID" value="ENSCMIP00000047338.1"/>
    <property type="gene ID" value="ENSCMIG00000019412.1"/>
</dbReference>
<dbReference type="AlphaFoldDB" id="A0A4W3K765"/>
<sequence length="73" mass="8279">MLKGEMTDISEIDMLKMQVEQLRKELKAERGMVSKSATELKDWMESMAAEDMLLKGIPEDQNPFKEKGGCVLS</sequence>
<dbReference type="InterPro" id="IPR036284">
    <property type="entry name" value="GGL_sf"/>
</dbReference>
<comment type="subunit">
    <text evidence="5">G proteins are composed of 3 units; alpha, beta and gamma.</text>
</comment>
<dbReference type="OMA" id="DWMESMA"/>
<evidence type="ECO:0000256" key="3">
    <source>
        <dbReference type="ARBA" id="ARBA00023136"/>
    </source>
</evidence>
<evidence type="ECO:0000313" key="7">
    <source>
        <dbReference type="Ensembl" id="ENSCMIP00000047338.1"/>
    </source>
</evidence>
<reference evidence="7" key="5">
    <citation type="submission" date="2025-09" db="UniProtKB">
        <authorList>
            <consortium name="Ensembl"/>
        </authorList>
    </citation>
    <scope>IDENTIFICATION</scope>
</reference>
<evidence type="ECO:0000256" key="1">
    <source>
        <dbReference type="ARBA" id="ARBA00007431"/>
    </source>
</evidence>
<dbReference type="Pfam" id="PF00631">
    <property type="entry name" value="G-gamma"/>
    <property type="match status" value="1"/>
</dbReference>
<dbReference type="PRINTS" id="PR00321">
    <property type="entry name" value="GPROTEING"/>
</dbReference>
<evidence type="ECO:0000256" key="4">
    <source>
        <dbReference type="ARBA" id="ARBA00023224"/>
    </source>
</evidence>
<dbReference type="InParanoid" id="A0A4W3K765"/>
<organism evidence="7 8">
    <name type="scientific">Callorhinchus milii</name>
    <name type="common">Ghost shark</name>
    <dbReference type="NCBI Taxonomy" id="7868"/>
    <lineage>
        <taxon>Eukaryota</taxon>
        <taxon>Metazoa</taxon>
        <taxon>Chordata</taxon>
        <taxon>Craniata</taxon>
        <taxon>Vertebrata</taxon>
        <taxon>Chondrichthyes</taxon>
        <taxon>Holocephali</taxon>
        <taxon>Chimaeriformes</taxon>
        <taxon>Callorhinchidae</taxon>
        <taxon>Callorhinchus</taxon>
    </lineage>
</organism>
<feature type="domain" description="G protein gamma" evidence="6">
    <location>
        <begin position="5"/>
        <end position="73"/>
    </location>
</feature>
<name>A0A4W3K765_CALMI</name>
<protein>
    <recommendedName>
        <fullName evidence="5">Guanine nucleotide-binding protein subunit gamma</fullName>
    </recommendedName>
</protein>
<dbReference type="SMART" id="SM00224">
    <property type="entry name" value="GGL"/>
    <property type="match status" value="1"/>
</dbReference>
<evidence type="ECO:0000256" key="5">
    <source>
        <dbReference type="RuleBase" id="RU004973"/>
    </source>
</evidence>
<dbReference type="SUPFAM" id="SSF48670">
    <property type="entry name" value="Transducin (heterotrimeric G protein), gamma chain"/>
    <property type="match status" value="1"/>
</dbReference>
<dbReference type="STRING" id="7868.ENSCMIP00000047338"/>
<reference evidence="7" key="4">
    <citation type="submission" date="2025-08" db="UniProtKB">
        <authorList>
            <consortium name="Ensembl"/>
        </authorList>
    </citation>
    <scope>IDENTIFICATION</scope>
</reference>
<dbReference type="FunCoup" id="A0A4W3K765">
    <property type="interactions" value="66"/>
</dbReference>
<evidence type="ECO:0000256" key="2">
    <source>
        <dbReference type="ARBA" id="ARBA00022475"/>
    </source>
</evidence>
<gene>
    <name evidence="7" type="primary">LOC103189115</name>
</gene>